<accession>A0A6J6BKN4</accession>
<name>A0A6J6BKN4_9ZZZZ</name>
<dbReference type="AlphaFoldDB" id="A0A6J6BKN4"/>
<dbReference type="PANTHER" id="PTHR11054">
    <property type="entry name" value="6-PHOSPHOGLUCONOLACTONASE"/>
    <property type="match status" value="1"/>
</dbReference>
<dbReference type="PANTHER" id="PTHR11054:SF0">
    <property type="entry name" value="6-PHOSPHOGLUCONOLACTONASE"/>
    <property type="match status" value="1"/>
</dbReference>
<gene>
    <name evidence="2" type="ORF">UFOPK1493_00155</name>
</gene>
<evidence type="ECO:0000313" key="2">
    <source>
        <dbReference type="EMBL" id="CAB4538983.1"/>
    </source>
</evidence>
<dbReference type="InterPro" id="IPR037171">
    <property type="entry name" value="NagB/RpiA_transferase-like"/>
</dbReference>
<dbReference type="GO" id="GO:0005975">
    <property type="term" value="P:carbohydrate metabolic process"/>
    <property type="evidence" value="ECO:0007669"/>
    <property type="project" value="InterPro"/>
</dbReference>
<dbReference type="EMBL" id="CAEZSR010000003">
    <property type="protein sequence ID" value="CAB4538983.1"/>
    <property type="molecule type" value="Genomic_DNA"/>
</dbReference>
<protein>
    <submittedName>
        <fullName evidence="2">Unannotated protein</fullName>
    </submittedName>
</protein>
<dbReference type="Gene3D" id="3.40.50.1360">
    <property type="match status" value="1"/>
</dbReference>
<dbReference type="SUPFAM" id="SSF100950">
    <property type="entry name" value="NagB/RpiA/CoA transferase-like"/>
    <property type="match status" value="1"/>
</dbReference>
<reference evidence="2" key="1">
    <citation type="submission" date="2020-05" db="EMBL/GenBank/DDBJ databases">
        <authorList>
            <person name="Chiriac C."/>
            <person name="Salcher M."/>
            <person name="Ghai R."/>
            <person name="Kavagutti S V."/>
        </authorList>
    </citation>
    <scope>NUCLEOTIDE SEQUENCE</scope>
</reference>
<evidence type="ECO:0000259" key="1">
    <source>
        <dbReference type="Pfam" id="PF01182"/>
    </source>
</evidence>
<proteinExistence type="predicted"/>
<dbReference type="Pfam" id="PF01182">
    <property type="entry name" value="Glucosamine_iso"/>
    <property type="match status" value="1"/>
</dbReference>
<sequence length="223" mass="23391">MQLLVADDPVAAAQAGAAWIARRLRGAVRRHGVATVAFSGGSTPARMLTALATLDVPWEAVQVYQVDERVAPDGHPARNLALLDVLPLSRAQLHAMPVTVRDLRRGARRYGASLPARLDVVHLGIGDDGHTASWPPGDPVIDVAEPVALCDPYAGFVRMTLTPAVVNAAAARIVLAVGASKQPVVEGWLAGDRTLPVTRVRRTGTVLVVDAAAAPRDASTVAH</sequence>
<dbReference type="InterPro" id="IPR006148">
    <property type="entry name" value="Glc/Gal-6P_isomerase"/>
</dbReference>
<feature type="domain" description="Glucosamine/galactosamine-6-phosphate isomerase" evidence="1">
    <location>
        <begin position="8"/>
        <end position="205"/>
    </location>
</feature>
<organism evidence="2">
    <name type="scientific">freshwater metagenome</name>
    <dbReference type="NCBI Taxonomy" id="449393"/>
    <lineage>
        <taxon>unclassified sequences</taxon>
        <taxon>metagenomes</taxon>
        <taxon>ecological metagenomes</taxon>
    </lineage>
</organism>
<dbReference type="InterPro" id="IPR039104">
    <property type="entry name" value="6PGL"/>
</dbReference>